<evidence type="ECO:0000256" key="5">
    <source>
        <dbReference type="ARBA" id="ARBA00023015"/>
    </source>
</evidence>
<dbReference type="InterPro" id="IPR007412">
    <property type="entry name" value="FlgM"/>
</dbReference>
<dbReference type="EMBL" id="JBBKZV010000031">
    <property type="protein sequence ID" value="MEJ8826273.1"/>
    <property type="molecule type" value="Genomic_DNA"/>
</dbReference>
<evidence type="ECO:0000313" key="11">
    <source>
        <dbReference type="EMBL" id="MEJ8826273.1"/>
    </source>
</evidence>
<organism evidence="11 12">
    <name type="scientific">Variovorax humicola</name>
    <dbReference type="NCBI Taxonomy" id="1769758"/>
    <lineage>
        <taxon>Bacteria</taxon>
        <taxon>Pseudomonadati</taxon>
        <taxon>Pseudomonadota</taxon>
        <taxon>Betaproteobacteria</taxon>
        <taxon>Burkholderiales</taxon>
        <taxon>Comamonadaceae</taxon>
        <taxon>Variovorax</taxon>
    </lineage>
</organism>
<feature type="compositionally biased region" description="Low complexity" evidence="9">
    <location>
        <begin position="24"/>
        <end position="41"/>
    </location>
</feature>
<dbReference type="RefSeq" id="WP_340367311.1">
    <property type="nucleotide sequence ID" value="NZ_JBBKZV010000031.1"/>
</dbReference>
<keyword evidence="3" id="KW-0678">Repressor</keyword>
<proteinExistence type="inferred from homology"/>
<comment type="function">
    <text evidence="7">Responsible for the coupling of flagellin expression to flagellar assembly by preventing expression of the flagellin genes when a component of the middle class of proteins is defective. It negatively regulates flagellar genes by inhibiting the activity of FliA by directly binding to FliA.</text>
</comment>
<reference evidence="11 12" key="1">
    <citation type="submission" date="2024-03" db="EMBL/GenBank/DDBJ databases">
        <title>Novel species of the genus Variovorax.</title>
        <authorList>
            <person name="Liu Q."/>
            <person name="Xin Y.-H."/>
        </authorList>
    </citation>
    <scope>NUCLEOTIDE SEQUENCE [LARGE SCALE GENOMIC DNA]</scope>
    <source>
        <strain evidence="11 12">KACC 18501</strain>
    </source>
</reference>
<gene>
    <name evidence="11" type="primary">flgM</name>
    <name evidence="11" type="ORF">WKW80_30340</name>
</gene>
<evidence type="ECO:0000256" key="7">
    <source>
        <dbReference type="ARBA" id="ARBA00024739"/>
    </source>
</evidence>
<comment type="similarity">
    <text evidence="1">Belongs to the FlgM family.</text>
</comment>
<evidence type="ECO:0000256" key="4">
    <source>
        <dbReference type="ARBA" id="ARBA00022795"/>
    </source>
</evidence>
<dbReference type="InterPro" id="IPR035890">
    <property type="entry name" value="Anti-sigma-28_factor_FlgM_sf"/>
</dbReference>
<evidence type="ECO:0000256" key="9">
    <source>
        <dbReference type="SAM" id="MobiDB-lite"/>
    </source>
</evidence>
<evidence type="ECO:0000313" key="12">
    <source>
        <dbReference type="Proteomes" id="UP001363010"/>
    </source>
</evidence>
<sequence length="103" mass="9748">MKINALNDAALAAAALASGRSERGTAPAAGTGAADAAGAGGTPVTVSAAARALDLASAGSGIDEAKVAAVKAAIANGTFKVNAGAIADKMLSNAQEVLSRVRS</sequence>
<keyword evidence="4" id="KW-1005">Bacterial flagellum biogenesis</keyword>
<evidence type="ECO:0000256" key="1">
    <source>
        <dbReference type="ARBA" id="ARBA00005322"/>
    </source>
</evidence>
<evidence type="ECO:0000256" key="3">
    <source>
        <dbReference type="ARBA" id="ARBA00022491"/>
    </source>
</evidence>
<keyword evidence="12" id="KW-1185">Reference proteome</keyword>
<evidence type="ECO:0000259" key="10">
    <source>
        <dbReference type="Pfam" id="PF04316"/>
    </source>
</evidence>
<keyword evidence="11" id="KW-0969">Cilium</keyword>
<dbReference type="SUPFAM" id="SSF101498">
    <property type="entry name" value="Anti-sigma factor FlgM"/>
    <property type="match status" value="1"/>
</dbReference>
<keyword evidence="5" id="KW-0805">Transcription regulation</keyword>
<feature type="region of interest" description="Disordered" evidence="9">
    <location>
        <begin position="21"/>
        <end position="41"/>
    </location>
</feature>
<dbReference type="NCBIfam" id="TIGR03824">
    <property type="entry name" value="FlgM_jcvi"/>
    <property type="match status" value="1"/>
</dbReference>
<dbReference type="Proteomes" id="UP001363010">
    <property type="component" value="Unassembled WGS sequence"/>
</dbReference>
<accession>A0ABU8W8K7</accession>
<name>A0ABU8W8K7_9BURK</name>
<evidence type="ECO:0000256" key="6">
    <source>
        <dbReference type="ARBA" id="ARBA00023163"/>
    </source>
</evidence>
<evidence type="ECO:0000256" key="2">
    <source>
        <dbReference type="ARBA" id="ARBA00017823"/>
    </source>
</evidence>
<evidence type="ECO:0000256" key="8">
    <source>
        <dbReference type="ARBA" id="ARBA00030117"/>
    </source>
</evidence>
<keyword evidence="11" id="KW-0282">Flagellum</keyword>
<comment type="caution">
    <text evidence="11">The sequence shown here is derived from an EMBL/GenBank/DDBJ whole genome shotgun (WGS) entry which is preliminary data.</text>
</comment>
<protein>
    <recommendedName>
        <fullName evidence="2">Negative regulator of flagellin synthesis</fullName>
    </recommendedName>
    <alternativeName>
        <fullName evidence="8">Anti-sigma-28 factor</fullName>
    </alternativeName>
</protein>
<keyword evidence="11" id="KW-0966">Cell projection</keyword>
<feature type="domain" description="Anti-sigma-28 factor FlgM C-terminal" evidence="10">
    <location>
        <begin position="44"/>
        <end position="91"/>
    </location>
</feature>
<dbReference type="InterPro" id="IPR031316">
    <property type="entry name" value="FlgM_C"/>
</dbReference>
<keyword evidence="6" id="KW-0804">Transcription</keyword>
<dbReference type="Pfam" id="PF04316">
    <property type="entry name" value="FlgM"/>
    <property type="match status" value="1"/>
</dbReference>